<dbReference type="HOGENOM" id="CLU_1803263_0_0_9"/>
<dbReference type="EMBL" id="AQFT01000053">
    <property type="protein sequence ID" value="EMZ30420.1"/>
    <property type="molecule type" value="Genomic_DNA"/>
</dbReference>
<keyword evidence="2" id="KW-1277">Toxin-antitoxin system</keyword>
<dbReference type="PATRIC" id="fig|1235802.3.peg.1754"/>
<name>N2AW63_9FIRM</name>
<dbReference type="AlphaFoldDB" id="N2AW63"/>
<evidence type="ECO:0000256" key="2">
    <source>
        <dbReference type="ARBA" id="ARBA00022649"/>
    </source>
</evidence>
<sequence length="136" mass="15228">MQKNRRVYSSFSRGEVVYVDLGTQPHGVQGGIRPCVVVSSNASNHCRAPQITVCPLTTHIKDKPVHVQIKSDEVNGYHLKQLSDLLAEDIVTVSKDAVRGTVGFIKNDSEVMDKINYALKLHLGMIEPQYKEREVR</sequence>
<evidence type="ECO:0008006" key="5">
    <source>
        <dbReference type="Google" id="ProtNLM"/>
    </source>
</evidence>
<dbReference type="GO" id="GO:0003677">
    <property type="term" value="F:DNA binding"/>
    <property type="evidence" value="ECO:0007669"/>
    <property type="project" value="InterPro"/>
</dbReference>
<dbReference type="Pfam" id="PF02452">
    <property type="entry name" value="PemK_toxin"/>
    <property type="match status" value="1"/>
</dbReference>
<dbReference type="GO" id="GO:0006402">
    <property type="term" value="P:mRNA catabolic process"/>
    <property type="evidence" value="ECO:0007669"/>
    <property type="project" value="TreeGrafter"/>
</dbReference>
<evidence type="ECO:0000256" key="1">
    <source>
        <dbReference type="ARBA" id="ARBA00007521"/>
    </source>
</evidence>
<dbReference type="SUPFAM" id="SSF50118">
    <property type="entry name" value="Cell growth inhibitor/plasmid maintenance toxic component"/>
    <property type="match status" value="1"/>
</dbReference>
<protein>
    <recommendedName>
        <fullName evidence="5">mRNA interferase</fullName>
    </recommendedName>
</protein>
<evidence type="ECO:0000313" key="4">
    <source>
        <dbReference type="Proteomes" id="UP000012589"/>
    </source>
</evidence>
<organism evidence="3 4">
    <name type="scientific">Eubacterium plexicaudatum ASF492</name>
    <dbReference type="NCBI Taxonomy" id="1235802"/>
    <lineage>
        <taxon>Bacteria</taxon>
        <taxon>Bacillati</taxon>
        <taxon>Bacillota</taxon>
        <taxon>Clostridia</taxon>
        <taxon>Eubacteriales</taxon>
        <taxon>Eubacteriaceae</taxon>
        <taxon>Eubacterium</taxon>
    </lineage>
</organism>
<dbReference type="STRING" id="1235802.C823_01653"/>
<comment type="caution">
    <text evidence="3">The sequence shown here is derived from an EMBL/GenBank/DDBJ whole genome shotgun (WGS) entry which is preliminary data.</text>
</comment>
<keyword evidence="4" id="KW-1185">Reference proteome</keyword>
<proteinExistence type="inferred from homology"/>
<dbReference type="GO" id="GO:0004521">
    <property type="term" value="F:RNA endonuclease activity"/>
    <property type="evidence" value="ECO:0007669"/>
    <property type="project" value="TreeGrafter"/>
</dbReference>
<dbReference type="GO" id="GO:0016075">
    <property type="term" value="P:rRNA catabolic process"/>
    <property type="evidence" value="ECO:0007669"/>
    <property type="project" value="TreeGrafter"/>
</dbReference>
<accession>N2AW63</accession>
<dbReference type="PANTHER" id="PTHR33988:SF2">
    <property type="entry name" value="ENDORIBONUCLEASE MAZF"/>
    <property type="match status" value="1"/>
</dbReference>
<dbReference type="eggNOG" id="COG2337">
    <property type="taxonomic scope" value="Bacteria"/>
</dbReference>
<dbReference type="InterPro" id="IPR011067">
    <property type="entry name" value="Plasmid_toxin/cell-grow_inhib"/>
</dbReference>
<reference evidence="3 4" key="1">
    <citation type="journal article" date="2014" name="Genome Announc.">
        <title>Draft genome sequences of the altered schaedler flora, a defined bacterial community from gnotobiotic mice.</title>
        <authorList>
            <person name="Wannemuehler M.J."/>
            <person name="Overstreet A.M."/>
            <person name="Ward D.V."/>
            <person name="Phillips G.J."/>
        </authorList>
    </citation>
    <scope>NUCLEOTIDE SEQUENCE [LARGE SCALE GENOMIC DNA]</scope>
    <source>
        <strain evidence="3 4">ASF492</strain>
    </source>
</reference>
<dbReference type="InterPro" id="IPR003477">
    <property type="entry name" value="PemK-like"/>
</dbReference>
<gene>
    <name evidence="3" type="ORF">C823_01653</name>
</gene>
<dbReference type="Proteomes" id="UP000012589">
    <property type="component" value="Unassembled WGS sequence"/>
</dbReference>
<evidence type="ECO:0000313" key="3">
    <source>
        <dbReference type="EMBL" id="EMZ30420.1"/>
    </source>
</evidence>
<comment type="similarity">
    <text evidence="1">Belongs to the PemK/MazF family.</text>
</comment>
<dbReference type="OrthoDB" id="2044979at2"/>
<dbReference type="PANTHER" id="PTHR33988">
    <property type="entry name" value="ENDORIBONUCLEASE MAZF-RELATED"/>
    <property type="match status" value="1"/>
</dbReference>
<dbReference type="Gene3D" id="2.30.30.110">
    <property type="match status" value="1"/>
</dbReference>